<name>A0A3B0W7U6_9ZZZZ</name>
<sequence>MKSLLNIYRIGCWSFILVGLGHIVTSMLIPDTPERNQIIQEMKHFSISMGGTESNLYLFHEGFSLMMGLLLIAYGVLNLSLTKATIFPNNFTIIINIFTSFFAFIVSINYFFIVPVLFLSFAFLCFLITLIFSFKLRKN</sequence>
<keyword evidence="1" id="KW-0472">Membrane</keyword>
<evidence type="ECO:0000256" key="1">
    <source>
        <dbReference type="SAM" id="Phobius"/>
    </source>
</evidence>
<feature type="transmembrane region" description="Helical" evidence="1">
    <location>
        <begin position="63"/>
        <end position="81"/>
    </location>
</feature>
<keyword evidence="1" id="KW-1133">Transmembrane helix</keyword>
<accession>A0A3B0W7U6</accession>
<dbReference type="AlphaFoldDB" id="A0A3B0W7U6"/>
<feature type="transmembrane region" description="Helical" evidence="1">
    <location>
        <begin position="93"/>
        <end position="112"/>
    </location>
</feature>
<gene>
    <name evidence="2" type="ORF">MNBD_GAMMA04-2024</name>
</gene>
<feature type="transmembrane region" description="Helical" evidence="1">
    <location>
        <begin position="7"/>
        <end position="29"/>
    </location>
</feature>
<dbReference type="EMBL" id="UOFB01000187">
    <property type="protein sequence ID" value="VAW47282.1"/>
    <property type="molecule type" value="Genomic_DNA"/>
</dbReference>
<dbReference type="InterPro" id="IPR058068">
    <property type="entry name" value="LIC_13387-like"/>
</dbReference>
<protein>
    <submittedName>
        <fullName evidence="2">Uncharacterized protein</fullName>
    </submittedName>
</protein>
<dbReference type="NCBIfam" id="NF047765">
    <property type="entry name" value="LIC_13387_fam"/>
    <property type="match status" value="1"/>
</dbReference>
<keyword evidence="1" id="KW-0812">Transmembrane</keyword>
<reference evidence="2" key="1">
    <citation type="submission" date="2018-06" db="EMBL/GenBank/DDBJ databases">
        <authorList>
            <person name="Zhirakovskaya E."/>
        </authorList>
    </citation>
    <scope>NUCLEOTIDE SEQUENCE</scope>
</reference>
<organism evidence="2">
    <name type="scientific">hydrothermal vent metagenome</name>
    <dbReference type="NCBI Taxonomy" id="652676"/>
    <lineage>
        <taxon>unclassified sequences</taxon>
        <taxon>metagenomes</taxon>
        <taxon>ecological metagenomes</taxon>
    </lineage>
</organism>
<proteinExistence type="predicted"/>
<evidence type="ECO:0000313" key="2">
    <source>
        <dbReference type="EMBL" id="VAW47282.1"/>
    </source>
</evidence>
<feature type="transmembrane region" description="Helical" evidence="1">
    <location>
        <begin position="118"/>
        <end position="136"/>
    </location>
</feature>